<sequence length="51" mass="5651">MPRNENRSHTSRPDRVIRPFGWPKKAVSSPGGGWLEFRDPVATPDSGDSSD</sequence>
<proteinExistence type="predicted"/>
<reference evidence="2" key="1">
    <citation type="journal article" date="2014" name="Int. J. Syst. Evol. Microbiol.">
        <title>Complete genome sequence of Corynebacterium casei LMG S-19264T (=DSM 44701T), isolated from a smear-ripened cheese.</title>
        <authorList>
            <consortium name="US DOE Joint Genome Institute (JGI-PGF)"/>
            <person name="Walter F."/>
            <person name="Albersmeier A."/>
            <person name="Kalinowski J."/>
            <person name="Ruckert C."/>
        </authorList>
    </citation>
    <scope>NUCLEOTIDE SEQUENCE</scope>
    <source>
        <strain evidence="2">JCM 4637</strain>
    </source>
</reference>
<feature type="compositionally biased region" description="Basic and acidic residues" evidence="1">
    <location>
        <begin position="1"/>
        <end position="17"/>
    </location>
</feature>
<gene>
    <name evidence="2" type="ORF">GCM10010334_07200</name>
</gene>
<name>A0A918WT97_9ACTN</name>
<evidence type="ECO:0000313" key="3">
    <source>
        <dbReference type="Proteomes" id="UP000638353"/>
    </source>
</evidence>
<organism evidence="2 3">
    <name type="scientific">Streptomyces finlayi</name>
    <dbReference type="NCBI Taxonomy" id="67296"/>
    <lineage>
        <taxon>Bacteria</taxon>
        <taxon>Bacillati</taxon>
        <taxon>Actinomycetota</taxon>
        <taxon>Actinomycetes</taxon>
        <taxon>Kitasatosporales</taxon>
        <taxon>Streptomycetaceae</taxon>
        <taxon>Streptomyces</taxon>
    </lineage>
</organism>
<evidence type="ECO:0000256" key="1">
    <source>
        <dbReference type="SAM" id="MobiDB-lite"/>
    </source>
</evidence>
<evidence type="ECO:0000313" key="2">
    <source>
        <dbReference type="EMBL" id="GHC80261.1"/>
    </source>
</evidence>
<protein>
    <submittedName>
        <fullName evidence="2">Uncharacterized protein</fullName>
    </submittedName>
</protein>
<accession>A0A918WT97</accession>
<feature type="region of interest" description="Disordered" evidence="1">
    <location>
        <begin position="1"/>
        <end position="51"/>
    </location>
</feature>
<dbReference type="Proteomes" id="UP000638353">
    <property type="component" value="Unassembled WGS sequence"/>
</dbReference>
<dbReference type="AlphaFoldDB" id="A0A918WT97"/>
<dbReference type="EMBL" id="BMVC01000001">
    <property type="protein sequence ID" value="GHC80261.1"/>
    <property type="molecule type" value="Genomic_DNA"/>
</dbReference>
<comment type="caution">
    <text evidence="2">The sequence shown here is derived from an EMBL/GenBank/DDBJ whole genome shotgun (WGS) entry which is preliminary data.</text>
</comment>
<reference evidence="2" key="2">
    <citation type="submission" date="2020-09" db="EMBL/GenBank/DDBJ databases">
        <authorList>
            <person name="Sun Q."/>
            <person name="Ohkuma M."/>
        </authorList>
    </citation>
    <scope>NUCLEOTIDE SEQUENCE</scope>
    <source>
        <strain evidence="2">JCM 4637</strain>
    </source>
</reference>